<feature type="region of interest" description="Disordered" evidence="1">
    <location>
        <begin position="190"/>
        <end position="213"/>
    </location>
</feature>
<feature type="compositionally biased region" description="Basic residues" evidence="1">
    <location>
        <begin position="53"/>
        <end position="68"/>
    </location>
</feature>
<protein>
    <submittedName>
        <fullName evidence="2">Uncharacterized protein</fullName>
    </submittedName>
</protein>
<keyword evidence="3" id="KW-1185">Reference proteome</keyword>
<feature type="compositionally biased region" description="Basic residues" evidence="1">
    <location>
        <begin position="193"/>
        <end position="207"/>
    </location>
</feature>
<feature type="compositionally biased region" description="Low complexity" evidence="1">
    <location>
        <begin position="83"/>
        <end position="102"/>
    </location>
</feature>
<evidence type="ECO:0000313" key="3">
    <source>
        <dbReference type="Proteomes" id="UP001153069"/>
    </source>
</evidence>
<dbReference type="EMBL" id="CAICTM010000099">
    <property type="protein sequence ID" value="CAB9501113.1"/>
    <property type="molecule type" value="Genomic_DNA"/>
</dbReference>
<accession>A0A9N8H3Z1</accession>
<sequence length="348" mass="38886">MTEQQGIASPPSGEGMRGFPVVTVVVSPHSLGRRGDLDRERSRKVPYFPRNPSRQRRSVKKQQQKKQRSNSNDQCQRSRDTRTTLSSSVSSLDDVSMASSSSNPRQSRWESNISATKQSAMAMPTRRRGVSPENDSHCDCDATKTKKGHNDTAVVPPSTQELKQLRRKFSGDDLSSLLLANHKAEITANSNAMKKKNQHHGLSKPRRQTSPARLTINTSPLAALHQSDGEEDDHVFVRRSGSNKGIFLYQRDDSQKDLLVYNRSKARRPTKDDVYSSSSNQCRRRPAGDAPSGLLCKLKLSSNHSDHDHSQKEDLEGLVRAIEQSEDHGHIFCSARNLLAFAMESDEE</sequence>
<feature type="compositionally biased region" description="Polar residues" evidence="1">
    <location>
        <begin position="103"/>
        <end position="119"/>
    </location>
</feature>
<dbReference type="AlphaFoldDB" id="A0A9N8H3Z1"/>
<dbReference type="Proteomes" id="UP001153069">
    <property type="component" value="Unassembled WGS sequence"/>
</dbReference>
<organism evidence="2 3">
    <name type="scientific">Seminavis robusta</name>
    <dbReference type="NCBI Taxonomy" id="568900"/>
    <lineage>
        <taxon>Eukaryota</taxon>
        <taxon>Sar</taxon>
        <taxon>Stramenopiles</taxon>
        <taxon>Ochrophyta</taxon>
        <taxon>Bacillariophyta</taxon>
        <taxon>Bacillariophyceae</taxon>
        <taxon>Bacillariophycidae</taxon>
        <taxon>Naviculales</taxon>
        <taxon>Naviculaceae</taxon>
        <taxon>Seminavis</taxon>
    </lineage>
</organism>
<name>A0A9N8H3Z1_9STRA</name>
<proteinExistence type="predicted"/>
<feature type="region of interest" description="Disordered" evidence="1">
    <location>
        <begin position="1"/>
        <end position="20"/>
    </location>
</feature>
<feature type="region of interest" description="Disordered" evidence="1">
    <location>
        <begin position="28"/>
        <end position="137"/>
    </location>
</feature>
<reference evidence="2" key="1">
    <citation type="submission" date="2020-06" db="EMBL/GenBank/DDBJ databases">
        <authorList>
            <consortium name="Plant Systems Biology data submission"/>
        </authorList>
    </citation>
    <scope>NUCLEOTIDE SEQUENCE</scope>
    <source>
        <strain evidence="2">D6</strain>
    </source>
</reference>
<comment type="caution">
    <text evidence="2">The sequence shown here is derived from an EMBL/GenBank/DDBJ whole genome shotgun (WGS) entry which is preliminary data.</text>
</comment>
<gene>
    <name evidence="2" type="ORF">SEMRO_100_G051180.1</name>
</gene>
<feature type="region of interest" description="Disordered" evidence="1">
    <location>
        <begin position="263"/>
        <end position="289"/>
    </location>
</feature>
<evidence type="ECO:0000256" key="1">
    <source>
        <dbReference type="SAM" id="MobiDB-lite"/>
    </source>
</evidence>
<evidence type="ECO:0000313" key="2">
    <source>
        <dbReference type="EMBL" id="CAB9501113.1"/>
    </source>
</evidence>
<feature type="compositionally biased region" description="Basic and acidic residues" evidence="1">
    <location>
        <begin position="33"/>
        <end position="43"/>
    </location>
</feature>